<evidence type="ECO:0000313" key="8">
    <source>
        <dbReference type="Proteomes" id="UP000439914"/>
    </source>
</evidence>
<dbReference type="Proteomes" id="UP000439914">
    <property type="component" value="Unassembled WGS sequence"/>
</dbReference>
<dbReference type="SMART" id="SM00448">
    <property type="entry name" value="REC"/>
    <property type="match status" value="1"/>
</dbReference>
<evidence type="ECO:0000313" key="7">
    <source>
        <dbReference type="EMBL" id="MXP36710.1"/>
    </source>
</evidence>
<organism evidence="7 8">
    <name type="scientific">Qipengyuania citrea</name>
    <dbReference type="NCBI Taxonomy" id="225971"/>
    <lineage>
        <taxon>Bacteria</taxon>
        <taxon>Pseudomonadati</taxon>
        <taxon>Pseudomonadota</taxon>
        <taxon>Alphaproteobacteria</taxon>
        <taxon>Sphingomonadales</taxon>
        <taxon>Erythrobacteraceae</taxon>
        <taxon>Qipengyuania</taxon>
    </lineage>
</organism>
<comment type="caution">
    <text evidence="7">The sequence shown here is derived from an EMBL/GenBank/DDBJ whole genome shotgun (WGS) entry which is preliminary data.</text>
</comment>
<feature type="modified residue" description="4-aspartylphosphate" evidence="4">
    <location>
        <position position="115"/>
    </location>
</feature>
<evidence type="ECO:0000256" key="1">
    <source>
        <dbReference type="ARBA" id="ARBA00023015"/>
    </source>
</evidence>
<sequence length="271" mass="29741">MLMIIRLTPTSIVGARRLLEGGVRAGSGRKGVVLCASMRRYDRAGVEELLTADPQDTNDNNDAKHRIAIVDDESGVRQTLVRGLERFGYVCRPFRSGVDFLDSLEFEIPDCVVLDMRMPELDGLGVLGKIPAEAQAIPVIMLTSHGEVSLAVEAMKCGAVDFVEKPVSIKSFADKIAGHIERSVELRRQVAEVEACKSLIARLTSRESEIASQIVHGSSNKEIARALDISPRTVEVHRANIFKKLEVRNAVEFALTFERAKFAARPASVNC</sequence>
<evidence type="ECO:0000256" key="2">
    <source>
        <dbReference type="ARBA" id="ARBA00023125"/>
    </source>
</evidence>
<proteinExistence type="predicted"/>
<dbReference type="PROSITE" id="PS50110">
    <property type="entry name" value="RESPONSE_REGULATORY"/>
    <property type="match status" value="1"/>
</dbReference>
<dbReference type="InterPro" id="IPR000792">
    <property type="entry name" value="Tscrpt_reg_LuxR_C"/>
</dbReference>
<dbReference type="PROSITE" id="PS50043">
    <property type="entry name" value="HTH_LUXR_2"/>
    <property type="match status" value="1"/>
</dbReference>
<name>A0A6I4UCP7_9SPHN</name>
<keyword evidence="2" id="KW-0238">DNA-binding</keyword>
<evidence type="ECO:0000256" key="4">
    <source>
        <dbReference type="PROSITE-ProRule" id="PRU00169"/>
    </source>
</evidence>
<dbReference type="GO" id="GO:0003677">
    <property type="term" value="F:DNA binding"/>
    <property type="evidence" value="ECO:0007669"/>
    <property type="project" value="UniProtKB-KW"/>
</dbReference>
<reference evidence="7 8" key="1">
    <citation type="submission" date="2019-12" db="EMBL/GenBank/DDBJ databases">
        <title>Genomic-based taxomic classification of the family Erythrobacteraceae.</title>
        <authorList>
            <person name="Xu L."/>
        </authorList>
    </citation>
    <scope>NUCLEOTIDE SEQUENCE [LARGE SCALE GENOMIC DNA]</scope>
    <source>
        <strain evidence="7 8">CGMCC 1.8703</strain>
    </source>
</reference>
<gene>
    <name evidence="7" type="ORF">GRI55_13190</name>
</gene>
<keyword evidence="4" id="KW-0597">Phosphoprotein</keyword>
<dbReference type="InterPro" id="IPR011006">
    <property type="entry name" value="CheY-like_superfamily"/>
</dbReference>
<dbReference type="GO" id="GO:0006355">
    <property type="term" value="P:regulation of DNA-templated transcription"/>
    <property type="evidence" value="ECO:0007669"/>
    <property type="project" value="InterPro"/>
</dbReference>
<dbReference type="Pfam" id="PF00072">
    <property type="entry name" value="Response_reg"/>
    <property type="match status" value="1"/>
</dbReference>
<keyword evidence="1" id="KW-0805">Transcription regulation</keyword>
<dbReference type="InterPro" id="IPR036388">
    <property type="entry name" value="WH-like_DNA-bd_sf"/>
</dbReference>
<feature type="domain" description="HTH luxR-type" evidence="5">
    <location>
        <begin position="196"/>
        <end position="261"/>
    </location>
</feature>
<accession>A0A6I4UCP7</accession>
<dbReference type="InterPro" id="IPR016032">
    <property type="entry name" value="Sig_transdc_resp-reg_C-effctor"/>
</dbReference>
<dbReference type="CDD" id="cd06170">
    <property type="entry name" value="LuxR_C_like"/>
    <property type="match status" value="1"/>
</dbReference>
<dbReference type="AlphaFoldDB" id="A0A6I4UCP7"/>
<dbReference type="GO" id="GO:0000160">
    <property type="term" value="P:phosphorelay signal transduction system"/>
    <property type="evidence" value="ECO:0007669"/>
    <property type="project" value="InterPro"/>
</dbReference>
<dbReference type="SUPFAM" id="SSF52172">
    <property type="entry name" value="CheY-like"/>
    <property type="match status" value="1"/>
</dbReference>
<dbReference type="SMART" id="SM00421">
    <property type="entry name" value="HTH_LUXR"/>
    <property type="match status" value="1"/>
</dbReference>
<dbReference type="EMBL" id="WTYG01000004">
    <property type="protein sequence ID" value="MXP36710.1"/>
    <property type="molecule type" value="Genomic_DNA"/>
</dbReference>
<dbReference type="PROSITE" id="PS00622">
    <property type="entry name" value="HTH_LUXR_1"/>
    <property type="match status" value="1"/>
</dbReference>
<dbReference type="Pfam" id="PF00196">
    <property type="entry name" value="GerE"/>
    <property type="match status" value="1"/>
</dbReference>
<keyword evidence="3" id="KW-0804">Transcription</keyword>
<dbReference type="PANTHER" id="PTHR44688:SF16">
    <property type="entry name" value="DNA-BINDING TRANSCRIPTIONAL ACTIVATOR DEVR_DOSR"/>
    <property type="match status" value="1"/>
</dbReference>
<evidence type="ECO:0000256" key="3">
    <source>
        <dbReference type="ARBA" id="ARBA00023163"/>
    </source>
</evidence>
<protein>
    <submittedName>
        <fullName evidence="7">Response regulator</fullName>
    </submittedName>
</protein>
<dbReference type="Gene3D" id="3.40.50.2300">
    <property type="match status" value="1"/>
</dbReference>
<dbReference type="PANTHER" id="PTHR44688">
    <property type="entry name" value="DNA-BINDING TRANSCRIPTIONAL ACTIVATOR DEVR_DOSR"/>
    <property type="match status" value="1"/>
</dbReference>
<dbReference type="InterPro" id="IPR001789">
    <property type="entry name" value="Sig_transdc_resp-reg_receiver"/>
</dbReference>
<dbReference type="SUPFAM" id="SSF46894">
    <property type="entry name" value="C-terminal effector domain of the bipartite response regulators"/>
    <property type="match status" value="1"/>
</dbReference>
<evidence type="ECO:0000259" key="6">
    <source>
        <dbReference type="PROSITE" id="PS50110"/>
    </source>
</evidence>
<evidence type="ECO:0000259" key="5">
    <source>
        <dbReference type="PROSITE" id="PS50043"/>
    </source>
</evidence>
<dbReference type="Gene3D" id="1.10.10.10">
    <property type="entry name" value="Winged helix-like DNA-binding domain superfamily/Winged helix DNA-binding domain"/>
    <property type="match status" value="1"/>
</dbReference>
<dbReference type="PRINTS" id="PR00038">
    <property type="entry name" value="HTHLUXR"/>
</dbReference>
<feature type="domain" description="Response regulatory" evidence="6">
    <location>
        <begin position="66"/>
        <end position="180"/>
    </location>
</feature>